<gene>
    <name evidence="3" type="ORF">F5147DRAFT_548874</name>
</gene>
<organism evidence="3 4">
    <name type="scientific">Suillus discolor</name>
    <dbReference type="NCBI Taxonomy" id="1912936"/>
    <lineage>
        <taxon>Eukaryota</taxon>
        <taxon>Fungi</taxon>
        <taxon>Dikarya</taxon>
        <taxon>Basidiomycota</taxon>
        <taxon>Agaricomycotina</taxon>
        <taxon>Agaricomycetes</taxon>
        <taxon>Agaricomycetidae</taxon>
        <taxon>Boletales</taxon>
        <taxon>Suillineae</taxon>
        <taxon>Suillaceae</taxon>
        <taxon>Suillus</taxon>
    </lineage>
</organism>
<keyword evidence="4" id="KW-1185">Reference proteome</keyword>
<comment type="caution">
    <text evidence="3">The sequence shown here is derived from an EMBL/GenBank/DDBJ whole genome shotgun (WGS) entry which is preliminary data.</text>
</comment>
<dbReference type="InterPro" id="IPR057514">
    <property type="entry name" value="NTF2_SigF"/>
</dbReference>
<keyword evidence="1" id="KW-0812">Transmembrane</keyword>
<feature type="non-terminal residue" evidence="3">
    <location>
        <position position="1"/>
    </location>
</feature>
<dbReference type="GeneID" id="64692630"/>
<evidence type="ECO:0000256" key="1">
    <source>
        <dbReference type="SAM" id="Phobius"/>
    </source>
</evidence>
<sequence length="164" mass="19240">MDNPQRDLPDVLTALTTSSSPADLRAAVNKFYMHDASLHHPFRVVEHETNSRQKILAMYEWYRIISPDTTSNVDSVCYDRKRHVLVAEVTQHFHVRISPFKAAPSRYIMRIQLQERDKLFYIYDQEEFMHPTDLMNSVLPPLTPLVRLALVFFTFIGNVFSRAW</sequence>
<name>A0A9P7F5E4_9AGAM</name>
<feature type="transmembrane region" description="Helical" evidence="1">
    <location>
        <begin position="138"/>
        <end position="160"/>
    </location>
</feature>
<keyword evidence="1" id="KW-0472">Membrane</keyword>
<dbReference type="EMBL" id="JABBWM010000036">
    <property type="protein sequence ID" value="KAG2106192.1"/>
    <property type="molecule type" value="Genomic_DNA"/>
</dbReference>
<protein>
    <recommendedName>
        <fullName evidence="2">SigF-like NTF2-like domain-containing protein</fullName>
    </recommendedName>
</protein>
<evidence type="ECO:0000259" key="2">
    <source>
        <dbReference type="Pfam" id="PF24840"/>
    </source>
</evidence>
<dbReference type="PANTHER" id="PTHR35393">
    <property type="entry name" value="CHROMOSOME 1, WHOLE GENOME SHOTGUN SEQUENCE"/>
    <property type="match status" value="1"/>
</dbReference>
<dbReference type="Pfam" id="PF24840">
    <property type="entry name" value="NTF2_SigF"/>
    <property type="match status" value="1"/>
</dbReference>
<keyword evidence="1" id="KW-1133">Transmembrane helix</keyword>
<evidence type="ECO:0000313" key="3">
    <source>
        <dbReference type="EMBL" id="KAG2106192.1"/>
    </source>
</evidence>
<feature type="domain" description="SigF-like NTF2-like" evidence="2">
    <location>
        <begin position="1"/>
        <end position="162"/>
    </location>
</feature>
<dbReference type="Proteomes" id="UP000823399">
    <property type="component" value="Unassembled WGS sequence"/>
</dbReference>
<dbReference type="AlphaFoldDB" id="A0A9P7F5E4"/>
<accession>A0A9P7F5E4</accession>
<evidence type="ECO:0000313" key="4">
    <source>
        <dbReference type="Proteomes" id="UP000823399"/>
    </source>
</evidence>
<dbReference type="RefSeq" id="XP_041291502.1">
    <property type="nucleotide sequence ID" value="XM_041430371.1"/>
</dbReference>
<dbReference type="PANTHER" id="PTHR35393:SF1">
    <property type="entry name" value="SNOAL-LIKE DOMAIN-CONTAINING PROTEIN"/>
    <property type="match status" value="1"/>
</dbReference>
<reference evidence="3" key="1">
    <citation type="journal article" date="2020" name="New Phytol.">
        <title>Comparative genomics reveals dynamic genome evolution in host specialist ectomycorrhizal fungi.</title>
        <authorList>
            <person name="Lofgren L.A."/>
            <person name="Nguyen N.H."/>
            <person name="Vilgalys R."/>
            <person name="Ruytinx J."/>
            <person name="Liao H.L."/>
            <person name="Branco S."/>
            <person name="Kuo A."/>
            <person name="LaButti K."/>
            <person name="Lipzen A."/>
            <person name="Andreopoulos W."/>
            <person name="Pangilinan J."/>
            <person name="Riley R."/>
            <person name="Hundley H."/>
            <person name="Na H."/>
            <person name="Barry K."/>
            <person name="Grigoriev I.V."/>
            <person name="Stajich J.E."/>
            <person name="Kennedy P.G."/>
        </authorList>
    </citation>
    <scope>NUCLEOTIDE SEQUENCE</scope>
    <source>
        <strain evidence="3">FC423</strain>
    </source>
</reference>
<proteinExistence type="predicted"/>
<dbReference type="OrthoDB" id="2344312at2759"/>